<evidence type="ECO:0000313" key="2">
    <source>
        <dbReference type="Proteomes" id="UP001164250"/>
    </source>
</evidence>
<organism evidence="1 2">
    <name type="scientific">Pistacia atlantica</name>
    <dbReference type="NCBI Taxonomy" id="434234"/>
    <lineage>
        <taxon>Eukaryota</taxon>
        <taxon>Viridiplantae</taxon>
        <taxon>Streptophyta</taxon>
        <taxon>Embryophyta</taxon>
        <taxon>Tracheophyta</taxon>
        <taxon>Spermatophyta</taxon>
        <taxon>Magnoliopsida</taxon>
        <taxon>eudicotyledons</taxon>
        <taxon>Gunneridae</taxon>
        <taxon>Pentapetalae</taxon>
        <taxon>rosids</taxon>
        <taxon>malvids</taxon>
        <taxon>Sapindales</taxon>
        <taxon>Anacardiaceae</taxon>
        <taxon>Pistacia</taxon>
    </lineage>
</organism>
<comment type="caution">
    <text evidence="1">The sequence shown here is derived from an EMBL/GenBank/DDBJ whole genome shotgun (WGS) entry which is preliminary data.</text>
</comment>
<evidence type="ECO:0000313" key="1">
    <source>
        <dbReference type="EMBL" id="KAJ0111643.1"/>
    </source>
</evidence>
<proteinExistence type="predicted"/>
<gene>
    <name evidence="1" type="ORF">Patl1_01158</name>
</gene>
<keyword evidence="2" id="KW-1185">Reference proteome</keyword>
<protein>
    <submittedName>
        <fullName evidence="1">Uncharacterized protein</fullName>
    </submittedName>
</protein>
<dbReference type="EMBL" id="CM047897">
    <property type="protein sequence ID" value="KAJ0111643.1"/>
    <property type="molecule type" value="Genomic_DNA"/>
</dbReference>
<dbReference type="Proteomes" id="UP001164250">
    <property type="component" value="Chromosome 1"/>
</dbReference>
<reference evidence="2" key="1">
    <citation type="journal article" date="2023" name="G3 (Bethesda)">
        <title>Genome assembly and association tests identify interacting loci associated with vigor, precocity, and sex in interspecific pistachio rootstocks.</title>
        <authorList>
            <person name="Palmer W."/>
            <person name="Jacygrad E."/>
            <person name="Sagayaradj S."/>
            <person name="Cavanaugh K."/>
            <person name="Han R."/>
            <person name="Bertier L."/>
            <person name="Beede B."/>
            <person name="Kafkas S."/>
            <person name="Golino D."/>
            <person name="Preece J."/>
            <person name="Michelmore R."/>
        </authorList>
    </citation>
    <scope>NUCLEOTIDE SEQUENCE [LARGE SCALE GENOMIC DNA]</scope>
</reference>
<name>A0ACC1C7L6_9ROSI</name>
<accession>A0ACC1C7L6</accession>
<sequence>MLILLWLRAMVLWAMEITRGLARLYLPFAYASFYSAICHPVTLAPSSFSVHCCTAQMQERRDRGLCFNCDERFHRGHRCKANFFLLIVDETVEEEASPELPVEPVPPDEHELATISLHALFGQQSPSTIRLHGSLLGRPIEVLVDGRSTHNFLQERVALHLGIPITASPNFTVMIGNGKILHCSAVCADVELVLDGHRFLLDLFVLPIKRADLVLGAQ</sequence>